<keyword evidence="6 7" id="KW-0012">Acyltransferase</keyword>
<evidence type="ECO:0000256" key="6">
    <source>
        <dbReference type="ARBA" id="ARBA00023315"/>
    </source>
</evidence>
<dbReference type="GO" id="GO:0016020">
    <property type="term" value="C:membrane"/>
    <property type="evidence" value="ECO:0007669"/>
    <property type="project" value="UniProtKB-SubCell"/>
</dbReference>
<feature type="transmembrane region" description="Helical" evidence="7">
    <location>
        <begin position="182"/>
        <end position="208"/>
    </location>
</feature>
<evidence type="ECO:0000259" key="8">
    <source>
        <dbReference type="Pfam" id="PF01529"/>
    </source>
</evidence>
<keyword evidence="10" id="KW-1185">Reference proteome</keyword>
<feature type="domain" description="Palmitoyltransferase DHHC" evidence="8">
    <location>
        <begin position="134"/>
        <end position="270"/>
    </location>
</feature>
<name>A0AAN5I1V9_9BILA</name>
<evidence type="ECO:0000256" key="7">
    <source>
        <dbReference type="RuleBase" id="RU079119"/>
    </source>
</evidence>
<comment type="subcellular location">
    <subcellularLocation>
        <location evidence="1">Membrane</location>
        <topology evidence="1">Multi-pass membrane protein</topology>
    </subcellularLocation>
</comment>
<keyword evidence="3 7" id="KW-0812">Transmembrane</keyword>
<proteinExistence type="inferred from homology"/>
<reference evidence="10" key="1">
    <citation type="submission" date="2022-10" db="EMBL/GenBank/DDBJ databases">
        <title>Genome assembly of Pristionchus species.</title>
        <authorList>
            <person name="Yoshida K."/>
            <person name="Sommer R.J."/>
        </authorList>
    </citation>
    <scope>NUCLEOTIDE SEQUENCE [LARGE SCALE GENOMIC DNA]</scope>
    <source>
        <strain evidence="10">RS5460</strain>
    </source>
</reference>
<dbReference type="EC" id="2.3.1.225" evidence="7"/>
<evidence type="ECO:0000256" key="5">
    <source>
        <dbReference type="ARBA" id="ARBA00023136"/>
    </source>
</evidence>
<feature type="transmembrane region" description="Helical" evidence="7">
    <location>
        <begin position="228"/>
        <end position="255"/>
    </location>
</feature>
<dbReference type="InterPro" id="IPR039859">
    <property type="entry name" value="PFA4/ZDH16/20/ERF2-like"/>
</dbReference>
<accession>A0AAN5I1V9</accession>
<feature type="transmembrane region" description="Helical" evidence="7">
    <location>
        <begin position="84"/>
        <end position="102"/>
    </location>
</feature>
<keyword evidence="4 7" id="KW-1133">Transmembrane helix</keyword>
<comment type="similarity">
    <text evidence="7">Belongs to the DHHC palmitoyltransferase family.</text>
</comment>
<gene>
    <name evidence="9" type="ORF">PMAYCL1PPCAC_18271</name>
</gene>
<protein>
    <recommendedName>
        <fullName evidence="7">Palmitoyltransferase</fullName>
        <ecNumber evidence="7">2.3.1.225</ecNumber>
    </recommendedName>
</protein>
<evidence type="ECO:0000256" key="2">
    <source>
        <dbReference type="ARBA" id="ARBA00022679"/>
    </source>
</evidence>
<comment type="domain">
    <text evidence="7">The DHHC domain is required for palmitoyltransferase activity.</text>
</comment>
<evidence type="ECO:0000313" key="9">
    <source>
        <dbReference type="EMBL" id="GMR48076.1"/>
    </source>
</evidence>
<organism evidence="9 10">
    <name type="scientific">Pristionchus mayeri</name>
    <dbReference type="NCBI Taxonomy" id="1317129"/>
    <lineage>
        <taxon>Eukaryota</taxon>
        <taxon>Metazoa</taxon>
        <taxon>Ecdysozoa</taxon>
        <taxon>Nematoda</taxon>
        <taxon>Chromadorea</taxon>
        <taxon>Rhabditida</taxon>
        <taxon>Rhabditina</taxon>
        <taxon>Diplogasteromorpha</taxon>
        <taxon>Diplogasteroidea</taxon>
        <taxon>Neodiplogasteridae</taxon>
        <taxon>Pristionchus</taxon>
    </lineage>
</organism>
<evidence type="ECO:0000256" key="1">
    <source>
        <dbReference type="ARBA" id="ARBA00004141"/>
    </source>
</evidence>
<evidence type="ECO:0000256" key="4">
    <source>
        <dbReference type="ARBA" id="ARBA00022989"/>
    </source>
</evidence>
<comment type="caution">
    <text evidence="9">The sequence shown here is derived from an EMBL/GenBank/DDBJ whole genome shotgun (WGS) entry which is preliminary data.</text>
</comment>
<dbReference type="PROSITE" id="PS50216">
    <property type="entry name" value="DHHC"/>
    <property type="match status" value="1"/>
</dbReference>
<comment type="catalytic activity">
    <reaction evidence="7">
        <text>L-cysteinyl-[protein] + hexadecanoyl-CoA = S-hexadecanoyl-L-cysteinyl-[protein] + CoA</text>
        <dbReference type="Rhea" id="RHEA:36683"/>
        <dbReference type="Rhea" id="RHEA-COMP:10131"/>
        <dbReference type="Rhea" id="RHEA-COMP:11032"/>
        <dbReference type="ChEBI" id="CHEBI:29950"/>
        <dbReference type="ChEBI" id="CHEBI:57287"/>
        <dbReference type="ChEBI" id="CHEBI:57379"/>
        <dbReference type="ChEBI" id="CHEBI:74151"/>
        <dbReference type="EC" id="2.3.1.225"/>
    </reaction>
</comment>
<feature type="non-terminal residue" evidence="9">
    <location>
        <position position="1"/>
    </location>
</feature>
<evidence type="ECO:0000256" key="3">
    <source>
        <dbReference type="ARBA" id="ARBA00022692"/>
    </source>
</evidence>
<dbReference type="AlphaFoldDB" id="A0AAN5I1V9"/>
<keyword evidence="5 7" id="KW-0472">Membrane</keyword>
<keyword evidence="2 7" id="KW-0808">Transferase</keyword>
<dbReference type="Pfam" id="PF01529">
    <property type="entry name" value="DHHC"/>
    <property type="match status" value="1"/>
</dbReference>
<dbReference type="PANTHER" id="PTHR12246">
    <property type="entry name" value="PALMITOYLTRANSFERASE ZDHHC16"/>
    <property type="match status" value="1"/>
</dbReference>
<dbReference type="GO" id="GO:0019706">
    <property type="term" value="F:protein-cysteine S-palmitoyltransferase activity"/>
    <property type="evidence" value="ECO:0007669"/>
    <property type="project" value="UniProtKB-EC"/>
</dbReference>
<dbReference type="Proteomes" id="UP001328107">
    <property type="component" value="Unassembled WGS sequence"/>
</dbReference>
<dbReference type="EMBL" id="BTRK01000004">
    <property type="protein sequence ID" value="GMR48076.1"/>
    <property type="molecule type" value="Genomic_DNA"/>
</dbReference>
<sequence length="438" mass="49800">LPLPSMVLTKRVNPNGGGDHEDESSKEDALAIIPAPSWDPKLVKDWKSDVGKTLFRRIFHWGPFIALFLIFYIGFVAATLALSWWPINTIGGAIHFSIFLFWNYSTLNNFLKAAFIGGGYLTKEWIPDVDDVNHHLQYCVQCKGFKAPRSHHCSKCQRCVLKMDHHCPWINNCVGHRNHAHFVFFLASASSGCFHACIIIGASIYHGLNLVWYTRFAEKDSYPVVHLTIGWFLVSVLAVALAAGVAIAVGILLIIQLKGIYKGKTALEDYIVSKADHSREELSEEGEEATPFIFPYDMGWRMNCCEILSGMGSTRGNGVWWPVRKGTDQFTLSEEQLRQKAAKRERARLVMINEDFEGGWWRAARVGPRAFFCQPISEEERVRVQTGERWLVTRGMKHWLYGRRVGEEAEQQPKGWFPRRYGVLINDSEDETSTSKSE</sequence>
<evidence type="ECO:0000313" key="10">
    <source>
        <dbReference type="Proteomes" id="UP001328107"/>
    </source>
</evidence>
<dbReference type="InterPro" id="IPR001594">
    <property type="entry name" value="Palmitoyltrfase_DHHC"/>
</dbReference>
<feature type="transmembrane region" description="Helical" evidence="7">
    <location>
        <begin position="58"/>
        <end position="78"/>
    </location>
</feature>